<accession>A0A1U7WKJ3</accession>
<dbReference type="AlphaFoldDB" id="A0A1U7WKJ3"/>
<keyword evidence="6" id="KW-1185">Reference proteome</keyword>
<evidence type="ECO:0000313" key="7">
    <source>
        <dbReference type="RefSeq" id="XP_009775194.1"/>
    </source>
</evidence>
<dbReference type="PANTHER" id="PTHR45969">
    <property type="entry name" value="RING ZINC FINGER PROTEIN-RELATED"/>
    <property type="match status" value="1"/>
</dbReference>
<evidence type="ECO:0000256" key="4">
    <source>
        <dbReference type="PROSITE-ProRule" id="PRU00175"/>
    </source>
</evidence>
<dbReference type="GO" id="GO:0061630">
    <property type="term" value="F:ubiquitin protein ligase activity"/>
    <property type="evidence" value="ECO:0007669"/>
    <property type="project" value="TreeGrafter"/>
</dbReference>
<dbReference type="RefSeq" id="XP_009775194.1">
    <property type="nucleotide sequence ID" value="XM_009776892.1"/>
</dbReference>
<dbReference type="SMART" id="SM00744">
    <property type="entry name" value="RINGv"/>
    <property type="match status" value="1"/>
</dbReference>
<keyword evidence="1" id="KW-0479">Metal-binding</keyword>
<dbReference type="InterPro" id="IPR011016">
    <property type="entry name" value="Znf_RING-CH"/>
</dbReference>
<evidence type="ECO:0000256" key="3">
    <source>
        <dbReference type="ARBA" id="ARBA00022833"/>
    </source>
</evidence>
<name>A0A1U7WKJ3_NICSY</name>
<dbReference type="InterPro" id="IPR001841">
    <property type="entry name" value="Znf_RING"/>
</dbReference>
<gene>
    <name evidence="7" type="primary">LOC104225126</name>
</gene>
<protein>
    <submittedName>
        <fullName evidence="7">RING-H2 zinc finger protein RHA1a-like</fullName>
    </submittedName>
</protein>
<dbReference type="PROSITE" id="PS50089">
    <property type="entry name" value="ZF_RING_2"/>
    <property type="match status" value="1"/>
</dbReference>
<keyword evidence="3" id="KW-0862">Zinc</keyword>
<dbReference type="eggNOG" id="KOG0800">
    <property type="taxonomic scope" value="Eukaryota"/>
</dbReference>
<sequence>MEERIKKYGNPNGCGDDQFIKGRGQAKHPITTGGCNCRAATTPHDHNNELRIIRRFEHDLGTNLDSVECAICLCKIEEGEEVRELRCDHVFHRVCLDRWMNCGRNMTCPLCRNHLMPNAVLFSELNHHQEVIRLDFLSGRSRDLCQWWLR</sequence>
<evidence type="ECO:0000256" key="1">
    <source>
        <dbReference type="ARBA" id="ARBA00022723"/>
    </source>
</evidence>
<proteinExistence type="predicted"/>
<evidence type="ECO:0000259" key="5">
    <source>
        <dbReference type="PROSITE" id="PS50089"/>
    </source>
</evidence>
<keyword evidence="2 4" id="KW-0863">Zinc-finger</keyword>
<dbReference type="Gene3D" id="3.30.40.10">
    <property type="entry name" value="Zinc/RING finger domain, C3HC4 (zinc finger)"/>
    <property type="match status" value="1"/>
</dbReference>
<reference evidence="6" key="1">
    <citation type="journal article" date="2013" name="Genome Biol.">
        <title>Reference genomes and transcriptomes of Nicotiana sylvestris and Nicotiana tomentosiformis.</title>
        <authorList>
            <person name="Sierro N."/>
            <person name="Battey J.N."/>
            <person name="Ouadi S."/>
            <person name="Bovet L."/>
            <person name="Goepfert S."/>
            <person name="Bakaher N."/>
            <person name="Peitsch M.C."/>
            <person name="Ivanov N.V."/>
        </authorList>
    </citation>
    <scope>NUCLEOTIDE SEQUENCE [LARGE SCALE GENOMIC DNA]</scope>
</reference>
<dbReference type="GO" id="GO:0016567">
    <property type="term" value="P:protein ubiquitination"/>
    <property type="evidence" value="ECO:0007669"/>
    <property type="project" value="TreeGrafter"/>
</dbReference>
<dbReference type="InterPro" id="IPR013083">
    <property type="entry name" value="Znf_RING/FYVE/PHD"/>
</dbReference>
<dbReference type="Proteomes" id="UP000189701">
    <property type="component" value="Unplaced"/>
</dbReference>
<evidence type="ECO:0000256" key="2">
    <source>
        <dbReference type="ARBA" id="ARBA00022771"/>
    </source>
</evidence>
<dbReference type="PANTHER" id="PTHR45969:SF55">
    <property type="entry name" value="OS07G0686300 PROTEIN"/>
    <property type="match status" value="1"/>
</dbReference>
<dbReference type="SUPFAM" id="SSF57850">
    <property type="entry name" value="RING/U-box"/>
    <property type="match status" value="1"/>
</dbReference>
<evidence type="ECO:0000313" key="6">
    <source>
        <dbReference type="Proteomes" id="UP000189701"/>
    </source>
</evidence>
<feature type="domain" description="RING-type" evidence="5">
    <location>
        <begin position="69"/>
        <end position="112"/>
    </location>
</feature>
<dbReference type="Pfam" id="PF13639">
    <property type="entry name" value="zf-RING_2"/>
    <property type="match status" value="1"/>
</dbReference>
<dbReference type="SMART" id="SM00184">
    <property type="entry name" value="RING"/>
    <property type="match status" value="1"/>
</dbReference>
<organism evidence="6 7">
    <name type="scientific">Nicotiana sylvestris</name>
    <name type="common">Wood tobacco</name>
    <name type="synonym">South American tobacco</name>
    <dbReference type="NCBI Taxonomy" id="4096"/>
    <lineage>
        <taxon>Eukaryota</taxon>
        <taxon>Viridiplantae</taxon>
        <taxon>Streptophyta</taxon>
        <taxon>Embryophyta</taxon>
        <taxon>Tracheophyta</taxon>
        <taxon>Spermatophyta</taxon>
        <taxon>Magnoliopsida</taxon>
        <taxon>eudicotyledons</taxon>
        <taxon>Gunneridae</taxon>
        <taxon>Pentapetalae</taxon>
        <taxon>asterids</taxon>
        <taxon>lamiids</taxon>
        <taxon>Solanales</taxon>
        <taxon>Solanaceae</taxon>
        <taxon>Nicotianoideae</taxon>
        <taxon>Nicotianeae</taxon>
        <taxon>Nicotiana</taxon>
    </lineage>
</organism>
<dbReference type="GO" id="GO:0008270">
    <property type="term" value="F:zinc ion binding"/>
    <property type="evidence" value="ECO:0007669"/>
    <property type="project" value="UniProtKB-KW"/>
</dbReference>
<reference evidence="7" key="2">
    <citation type="submission" date="2025-08" db="UniProtKB">
        <authorList>
            <consortium name="RefSeq"/>
        </authorList>
    </citation>
    <scope>IDENTIFICATION</scope>
    <source>
        <tissue evidence="7">Leaf</tissue>
    </source>
</reference>